<dbReference type="AlphaFoldDB" id="A0AAD7FG50"/>
<comment type="caution">
    <text evidence="1">The sequence shown here is derived from an EMBL/GenBank/DDBJ whole genome shotgun (WGS) entry which is preliminary data.</text>
</comment>
<name>A0AAD7FG50_9AGAR</name>
<proteinExistence type="predicted"/>
<dbReference type="Proteomes" id="UP001221142">
    <property type="component" value="Unassembled WGS sequence"/>
</dbReference>
<dbReference type="EMBL" id="JARKIF010000019">
    <property type="protein sequence ID" value="KAJ7618426.1"/>
    <property type="molecule type" value="Genomic_DNA"/>
</dbReference>
<gene>
    <name evidence="1" type="ORF">FB45DRAFT_167515</name>
</gene>
<sequence>MVEPNPYCKVSRSDCGSTDFACFFCSYRPNTNSGLHSQLLYDFLSKEFSSSYYYDFFQTLGIVTDNHLRILLGMNKDDRSRFLGRYVPSRLTPFGYVQLLSWIEEFRNEHPGISTMVVRRKHPKLEAFLAMPGTRPELVARSMRLPVEEYEGFVDRIEEELDNQRGCKLEEIVEAICDDMPIFAAYEEAWPVKVILKRLLGEGKRIPCRLSNSCSGRPSFQQRKHQCPRLAQYLHYHGHKVAPAAKKLLRLLRMEEELAPALWLLNVDTDARYEKIKSYKREKKYEFLREMEKLELNPIQRFALETIFEF</sequence>
<reference evidence="1" key="1">
    <citation type="submission" date="2023-03" db="EMBL/GenBank/DDBJ databases">
        <title>Massive genome expansion in bonnet fungi (Mycena s.s.) driven by repeated elements and novel gene families across ecological guilds.</title>
        <authorList>
            <consortium name="Lawrence Berkeley National Laboratory"/>
            <person name="Harder C.B."/>
            <person name="Miyauchi S."/>
            <person name="Viragh M."/>
            <person name="Kuo A."/>
            <person name="Thoen E."/>
            <person name="Andreopoulos B."/>
            <person name="Lu D."/>
            <person name="Skrede I."/>
            <person name="Drula E."/>
            <person name="Henrissat B."/>
            <person name="Morin E."/>
            <person name="Kohler A."/>
            <person name="Barry K."/>
            <person name="LaButti K."/>
            <person name="Morin E."/>
            <person name="Salamov A."/>
            <person name="Lipzen A."/>
            <person name="Mereny Z."/>
            <person name="Hegedus B."/>
            <person name="Baldrian P."/>
            <person name="Stursova M."/>
            <person name="Weitz H."/>
            <person name="Taylor A."/>
            <person name="Grigoriev I.V."/>
            <person name="Nagy L.G."/>
            <person name="Martin F."/>
            <person name="Kauserud H."/>
        </authorList>
    </citation>
    <scope>NUCLEOTIDE SEQUENCE</scope>
    <source>
        <strain evidence="1">9284</strain>
    </source>
</reference>
<organism evidence="1 2">
    <name type="scientific">Roridomyces roridus</name>
    <dbReference type="NCBI Taxonomy" id="1738132"/>
    <lineage>
        <taxon>Eukaryota</taxon>
        <taxon>Fungi</taxon>
        <taxon>Dikarya</taxon>
        <taxon>Basidiomycota</taxon>
        <taxon>Agaricomycotina</taxon>
        <taxon>Agaricomycetes</taxon>
        <taxon>Agaricomycetidae</taxon>
        <taxon>Agaricales</taxon>
        <taxon>Marasmiineae</taxon>
        <taxon>Mycenaceae</taxon>
        <taxon>Roridomyces</taxon>
    </lineage>
</organism>
<evidence type="ECO:0000313" key="1">
    <source>
        <dbReference type="EMBL" id="KAJ7618426.1"/>
    </source>
</evidence>
<evidence type="ECO:0000313" key="2">
    <source>
        <dbReference type="Proteomes" id="UP001221142"/>
    </source>
</evidence>
<keyword evidence="2" id="KW-1185">Reference proteome</keyword>
<accession>A0AAD7FG50</accession>
<protein>
    <submittedName>
        <fullName evidence="1">Uncharacterized protein</fullName>
    </submittedName>
</protein>